<comment type="caution">
    <text evidence="2">The sequence shown here is derived from an EMBL/GenBank/DDBJ whole genome shotgun (WGS) entry which is preliminary data.</text>
</comment>
<feature type="transmembrane region" description="Helical" evidence="1">
    <location>
        <begin position="77"/>
        <end position="102"/>
    </location>
</feature>
<dbReference type="Proteomes" id="UP000289708">
    <property type="component" value="Unassembled WGS sequence"/>
</dbReference>
<proteinExistence type="predicted"/>
<keyword evidence="1" id="KW-0472">Membrane</keyword>
<evidence type="ECO:0000313" key="2">
    <source>
        <dbReference type="EMBL" id="RXF74307.1"/>
    </source>
</evidence>
<keyword evidence="1" id="KW-1133">Transmembrane helix</keyword>
<gene>
    <name evidence="2" type="ORF">EK403_05620</name>
</gene>
<evidence type="ECO:0000256" key="1">
    <source>
        <dbReference type="SAM" id="Phobius"/>
    </source>
</evidence>
<protein>
    <submittedName>
        <fullName evidence="2">Uncharacterized protein</fullName>
    </submittedName>
</protein>
<dbReference type="OrthoDB" id="7356231at2"/>
<keyword evidence="3" id="KW-1185">Reference proteome</keyword>
<accession>A0A4Q0MKL1</accession>
<evidence type="ECO:0000313" key="3">
    <source>
        <dbReference type="Proteomes" id="UP000289708"/>
    </source>
</evidence>
<dbReference type="RefSeq" id="WP_128776532.1">
    <property type="nucleotide sequence ID" value="NZ_RYFI01000004.1"/>
</dbReference>
<reference evidence="2 3" key="1">
    <citation type="submission" date="2018-12" db="EMBL/GenBank/DDBJ databases">
        <title>bacterium Hansschlegelia zhihuaiae S113.</title>
        <authorList>
            <person name="He J."/>
        </authorList>
    </citation>
    <scope>NUCLEOTIDE SEQUENCE [LARGE SCALE GENOMIC DNA]</scope>
    <source>
        <strain evidence="2 3">S 113</strain>
    </source>
</reference>
<dbReference type="AlphaFoldDB" id="A0A4Q0MKL1"/>
<keyword evidence="1" id="KW-0812">Transmembrane</keyword>
<sequence length="160" mass="17125">MLDRLKRAASIPLAALILAYDALDAVFGPVVRPVIAALARLRPFQRIGAAIAALPPYGALAVFAVPFAIIEPFKALAVYWMAHHLASGLVALGAAHLGSIFICERIFHVAKPKLLTIGWFARGYGVVVVVRNRALAWARATAAWRAAKAIAVRVRAALRA</sequence>
<organism evidence="2 3">
    <name type="scientific">Hansschlegelia zhihuaiae</name>
    <dbReference type="NCBI Taxonomy" id="405005"/>
    <lineage>
        <taxon>Bacteria</taxon>
        <taxon>Pseudomonadati</taxon>
        <taxon>Pseudomonadota</taxon>
        <taxon>Alphaproteobacteria</taxon>
        <taxon>Hyphomicrobiales</taxon>
        <taxon>Methylopilaceae</taxon>
        <taxon>Hansschlegelia</taxon>
    </lineage>
</organism>
<feature type="transmembrane region" description="Helical" evidence="1">
    <location>
        <begin position="46"/>
        <end position="70"/>
    </location>
</feature>
<name>A0A4Q0MKL1_9HYPH</name>
<dbReference type="EMBL" id="RYFI01000004">
    <property type="protein sequence ID" value="RXF74307.1"/>
    <property type="molecule type" value="Genomic_DNA"/>
</dbReference>